<dbReference type="Pfam" id="PF00512">
    <property type="entry name" value="HisKA"/>
    <property type="match status" value="1"/>
</dbReference>
<dbReference type="PRINTS" id="PR00344">
    <property type="entry name" value="BCTRLSENSOR"/>
</dbReference>
<evidence type="ECO:0000256" key="1">
    <source>
        <dbReference type="ARBA" id="ARBA00000085"/>
    </source>
</evidence>
<evidence type="ECO:0000256" key="4">
    <source>
        <dbReference type="ARBA" id="ARBA00022475"/>
    </source>
</evidence>
<dbReference type="Gene3D" id="3.30.565.10">
    <property type="entry name" value="Histidine kinase-like ATPase, C-terminal domain"/>
    <property type="match status" value="1"/>
</dbReference>
<dbReference type="RefSeq" id="WP_330164459.1">
    <property type="nucleotide sequence ID" value="NZ_WNZX01000001.1"/>
</dbReference>
<feature type="transmembrane region" description="Helical" evidence="14">
    <location>
        <begin position="103"/>
        <end position="121"/>
    </location>
</feature>
<keyword evidence="6" id="KW-0808">Transferase</keyword>
<proteinExistence type="predicted"/>
<feature type="transmembrane region" description="Helical" evidence="14">
    <location>
        <begin position="38"/>
        <end position="57"/>
    </location>
</feature>
<keyword evidence="11 14" id="KW-1133">Transmembrane helix</keyword>
<comment type="catalytic activity">
    <reaction evidence="1">
        <text>ATP + protein L-histidine = ADP + protein N-phospho-L-histidine.</text>
        <dbReference type="EC" id="2.7.13.3"/>
    </reaction>
</comment>
<evidence type="ECO:0000256" key="5">
    <source>
        <dbReference type="ARBA" id="ARBA00022553"/>
    </source>
</evidence>
<dbReference type="Pfam" id="PF02518">
    <property type="entry name" value="HATPase_c"/>
    <property type="match status" value="1"/>
</dbReference>
<dbReference type="AlphaFoldDB" id="A0A7X2Z7K9"/>
<dbReference type="Pfam" id="PF07694">
    <property type="entry name" value="5TM-5TMR_LYT"/>
    <property type="match status" value="1"/>
</dbReference>
<evidence type="ECO:0000256" key="13">
    <source>
        <dbReference type="ARBA" id="ARBA00023136"/>
    </source>
</evidence>
<keyword evidence="17" id="KW-1185">Reference proteome</keyword>
<dbReference type="CDD" id="cd00082">
    <property type="entry name" value="HisKA"/>
    <property type="match status" value="1"/>
</dbReference>
<dbReference type="InterPro" id="IPR003594">
    <property type="entry name" value="HATPase_dom"/>
</dbReference>
<evidence type="ECO:0000313" key="17">
    <source>
        <dbReference type="Proteomes" id="UP000450917"/>
    </source>
</evidence>
<evidence type="ECO:0000256" key="14">
    <source>
        <dbReference type="SAM" id="Phobius"/>
    </source>
</evidence>
<evidence type="ECO:0000256" key="7">
    <source>
        <dbReference type="ARBA" id="ARBA00022692"/>
    </source>
</evidence>
<dbReference type="SUPFAM" id="SSF47384">
    <property type="entry name" value="Homodimeric domain of signal transducing histidine kinase"/>
    <property type="match status" value="1"/>
</dbReference>
<keyword evidence="10" id="KW-0067">ATP-binding</keyword>
<gene>
    <name evidence="16" type="ORF">GNP93_00850</name>
</gene>
<reference evidence="16 17" key="1">
    <citation type="submission" date="2019-11" db="EMBL/GenBank/DDBJ databases">
        <title>Draft genome sequences of five Paenibacillus species of dairy origin.</title>
        <authorList>
            <person name="Olajide A.M."/>
            <person name="Chen S."/>
            <person name="Lapointe G."/>
        </authorList>
    </citation>
    <scope>NUCLEOTIDE SEQUENCE [LARGE SCALE GENOMIC DNA]</scope>
    <source>
        <strain evidence="16 17">2CS3</strain>
    </source>
</reference>
<name>A0A7X2Z7K9_9BACL</name>
<evidence type="ECO:0000256" key="9">
    <source>
        <dbReference type="ARBA" id="ARBA00022777"/>
    </source>
</evidence>
<feature type="transmembrane region" description="Helical" evidence="14">
    <location>
        <begin position="166"/>
        <end position="188"/>
    </location>
</feature>
<dbReference type="PROSITE" id="PS50109">
    <property type="entry name" value="HIS_KIN"/>
    <property type="match status" value="1"/>
</dbReference>
<keyword evidence="9 16" id="KW-0418">Kinase</keyword>
<dbReference type="PANTHER" id="PTHR43065:SF46">
    <property type="entry name" value="C4-DICARBOXYLATE TRANSPORT SENSOR PROTEIN DCTB"/>
    <property type="match status" value="1"/>
</dbReference>
<organism evidence="16 17">
    <name type="scientific">Paenibacillus validus</name>
    <dbReference type="NCBI Taxonomy" id="44253"/>
    <lineage>
        <taxon>Bacteria</taxon>
        <taxon>Bacillati</taxon>
        <taxon>Bacillota</taxon>
        <taxon>Bacilli</taxon>
        <taxon>Bacillales</taxon>
        <taxon>Paenibacillaceae</taxon>
        <taxon>Paenibacillus</taxon>
    </lineage>
</organism>
<evidence type="ECO:0000256" key="12">
    <source>
        <dbReference type="ARBA" id="ARBA00023012"/>
    </source>
</evidence>
<dbReference type="EMBL" id="WNZX01000001">
    <property type="protein sequence ID" value="MUG69215.1"/>
    <property type="molecule type" value="Genomic_DNA"/>
</dbReference>
<dbReference type="SUPFAM" id="SSF55874">
    <property type="entry name" value="ATPase domain of HSP90 chaperone/DNA topoisomerase II/histidine kinase"/>
    <property type="match status" value="1"/>
</dbReference>
<keyword evidence="13 14" id="KW-0472">Membrane</keyword>
<comment type="subcellular location">
    <subcellularLocation>
        <location evidence="2">Cell membrane</location>
        <topology evidence="2">Multi-pass membrane protein</topology>
    </subcellularLocation>
</comment>
<feature type="transmembrane region" description="Helical" evidence="14">
    <location>
        <begin position="7"/>
        <end position="26"/>
    </location>
</feature>
<sequence>MDFVTQLLLNMLLVVTPVMMYPLFWIDRLQHIDDTGNRWAAAALAALSAVLSMTYPVQLADGFQYDMRFIALTACFMYTGTLPTLAVFAVVVLYRFMEGGAGAYVSLAITAVVFLFLWAVKRKIHPSALLQKPLVAGWIGLVVVAITAVLSIPFTGLGHMVYSPEIALFFVAYALTYMGTSVIIVCIVRQIRINLDLRKQIQQRDKMNLLSELAASFAHEIRNPMTVARGFVQMMKQRELTEEKRQVYNQMVLDELDRAQSIINDYLSFARPQMEALELLDAKQLVLRALEQLDTFAQLRNVRIEVDLQDKLMISANADKLTQCIVHLCRNGIESMPGGGILRIIGSVQSSRVSIDIIDQGIGMTEDEVGRLGTPYYTTRGKGTGLGMMVTYRVIQNIQGRIDVTSEQGKGTCFTITLPSLQPSSYH</sequence>
<dbReference type="GO" id="GO:0005524">
    <property type="term" value="F:ATP binding"/>
    <property type="evidence" value="ECO:0007669"/>
    <property type="project" value="UniProtKB-KW"/>
</dbReference>
<keyword evidence="5" id="KW-0597">Phosphoprotein</keyword>
<dbReference type="EC" id="2.7.13.3" evidence="3"/>
<dbReference type="PANTHER" id="PTHR43065">
    <property type="entry name" value="SENSOR HISTIDINE KINASE"/>
    <property type="match status" value="1"/>
</dbReference>
<dbReference type="GO" id="GO:0005886">
    <property type="term" value="C:plasma membrane"/>
    <property type="evidence" value="ECO:0007669"/>
    <property type="project" value="UniProtKB-SubCell"/>
</dbReference>
<dbReference type="InterPro" id="IPR036890">
    <property type="entry name" value="HATPase_C_sf"/>
</dbReference>
<evidence type="ECO:0000259" key="15">
    <source>
        <dbReference type="PROSITE" id="PS50109"/>
    </source>
</evidence>
<dbReference type="SMART" id="SM00388">
    <property type="entry name" value="HisKA"/>
    <property type="match status" value="1"/>
</dbReference>
<evidence type="ECO:0000256" key="2">
    <source>
        <dbReference type="ARBA" id="ARBA00004651"/>
    </source>
</evidence>
<dbReference type="InterPro" id="IPR003661">
    <property type="entry name" value="HisK_dim/P_dom"/>
</dbReference>
<dbReference type="InterPro" id="IPR011620">
    <property type="entry name" value="Sig_transdc_His_kinase_LytS_TM"/>
</dbReference>
<evidence type="ECO:0000313" key="16">
    <source>
        <dbReference type="EMBL" id="MUG69215.1"/>
    </source>
</evidence>
<dbReference type="InterPro" id="IPR005467">
    <property type="entry name" value="His_kinase_dom"/>
</dbReference>
<keyword evidence="4" id="KW-1003">Cell membrane</keyword>
<keyword evidence="12" id="KW-0902">Two-component regulatory system</keyword>
<dbReference type="GO" id="GO:0000155">
    <property type="term" value="F:phosphorelay sensor kinase activity"/>
    <property type="evidence" value="ECO:0007669"/>
    <property type="project" value="InterPro"/>
</dbReference>
<feature type="transmembrane region" description="Helical" evidence="14">
    <location>
        <begin position="133"/>
        <end position="154"/>
    </location>
</feature>
<dbReference type="SMART" id="SM00387">
    <property type="entry name" value="HATPase_c"/>
    <property type="match status" value="1"/>
</dbReference>
<dbReference type="Proteomes" id="UP000450917">
    <property type="component" value="Unassembled WGS sequence"/>
</dbReference>
<evidence type="ECO:0000256" key="3">
    <source>
        <dbReference type="ARBA" id="ARBA00012438"/>
    </source>
</evidence>
<dbReference type="InterPro" id="IPR004358">
    <property type="entry name" value="Sig_transdc_His_kin-like_C"/>
</dbReference>
<dbReference type="InterPro" id="IPR036097">
    <property type="entry name" value="HisK_dim/P_sf"/>
</dbReference>
<feature type="transmembrane region" description="Helical" evidence="14">
    <location>
        <begin position="69"/>
        <end position="97"/>
    </location>
</feature>
<accession>A0A7X2Z7K9</accession>
<comment type="caution">
    <text evidence="16">The sequence shown here is derived from an EMBL/GenBank/DDBJ whole genome shotgun (WGS) entry which is preliminary data.</text>
</comment>
<feature type="domain" description="Histidine kinase" evidence="15">
    <location>
        <begin position="216"/>
        <end position="422"/>
    </location>
</feature>
<evidence type="ECO:0000256" key="6">
    <source>
        <dbReference type="ARBA" id="ARBA00022679"/>
    </source>
</evidence>
<keyword evidence="7 14" id="KW-0812">Transmembrane</keyword>
<evidence type="ECO:0000256" key="10">
    <source>
        <dbReference type="ARBA" id="ARBA00022840"/>
    </source>
</evidence>
<evidence type="ECO:0000256" key="8">
    <source>
        <dbReference type="ARBA" id="ARBA00022741"/>
    </source>
</evidence>
<dbReference type="GO" id="GO:0071555">
    <property type="term" value="P:cell wall organization"/>
    <property type="evidence" value="ECO:0007669"/>
    <property type="project" value="InterPro"/>
</dbReference>
<dbReference type="Gene3D" id="1.10.287.130">
    <property type="match status" value="1"/>
</dbReference>
<evidence type="ECO:0000256" key="11">
    <source>
        <dbReference type="ARBA" id="ARBA00022989"/>
    </source>
</evidence>
<keyword evidence="8" id="KW-0547">Nucleotide-binding</keyword>
<protein>
    <recommendedName>
        <fullName evidence="3">histidine kinase</fullName>
        <ecNumber evidence="3">2.7.13.3</ecNumber>
    </recommendedName>
</protein>